<dbReference type="Gene3D" id="3.10.180.10">
    <property type="entry name" value="2,3-Dihydroxybiphenyl 1,2-Dioxygenase, domain 1"/>
    <property type="match status" value="1"/>
</dbReference>
<proteinExistence type="predicted"/>
<evidence type="ECO:0000313" key="2">
    <source>
        <dbReference type="Proteomes" id="UP000587527"/>
    </source>
</evidence>
<dbReference type="SUPFAM" id="SSF54593">
    <property type="entry name" value="Glyoxalase/Bleomycin resistance protein/Dihydroxybiphenyl dioxygenase"/>
    <property type="match status" value="1"/>
</dbReference>
<organism evidence="1 2">
    <name type="scientific">Allocatelliglobosispora scoriae</name>
    <dbReference type="NCBI Taxonomy" id="643052"/>
    <lineage>
        <taxon>Bacteria</taxon>
        <taxon>Bacillati</taxon>
        <taxon>Actinomycetota</taxon>
        <taxon>Actinomycetes</taxon>
        <taxon>Micromonosporales</taxon>
        <taxon>Micromonosporaceae</taxon>
        <taxon>Allocatelliglobosispora</taxon>
    </lineage>
</organism>
<sequence length="112" mass="11775">MAALCFDCGRRELLQTARAILALYRVTICVPMRESMPSGYRGVAIAINLESEEDADGAVVTAAAAGATVPKDPQPMESGGYSGYFAYPGGHAGEVAHNPSCPIGEDGRPQFR</sequence>
<dbReference type="EMBL" id="JACHMN010000002">
    <property type="protein sequence ID" value="MBB5871012.1"/>
    <property type="molecule type" value="Genomic_DNA"/>
</dbReference>
<protein>
    <submittedName>
        <fullName evidence="1">Putative glyoxalase superfamily protein PhnB</fullName>
    </submittedName>
</protein>
<dbReference type="AlphaFoldDB" id="A0A841BW69"/>
<dbReference type="InterPro" id="IPR029068">
    <property type="entry name" value="Glyas_Bleomycin-R_OHBP_Dase"/>
</dbReference>
<comment type="caution">
    <text evidence="1">The sequence shown here is derived from an EMBL/GenBank/DDBJ whole genome shotgun (WGS) entry which is preliminary data.</text>
</comment>
<evidence type="ECO:0000313" key="1">
    <source>
        <dbReference type="EMBL" id="MBB5871012.1"/>
    </source>
</evidence>
<gene>
    <name evidence="1" type="ORF">F4553_004391</name>
</gene>
<accession>A0A841BW69</accession>
<dbReference type="Proteomes" id="UP000587527">
    <property type="component" value="Unassembled WGS sequence"/>
</dbReference>
<dbReference type="RefSeq" id="WP_184838787.1">
    <property type="nucleotide sequence ID" value="NZ_JACHMN010000002.1"/>
</dbReference>
<name>A0A841BW69_9ACTN</name>
<keyword evidence="2" id="KW-1185">Reference proteome</keyword>
<reference evidence="1 2" key="1">
    <citation type="submission" date="2020-08" db="EMBL/GenBank/DDBJ databases">
        <title>Sequencing the genomes of 1000 actinobacteria strains.</title>
        <authorList>
            <person name="Klenk H.-P."/>
        </authorList>
    </citation>
    <scope>NUCLEOTIDE SEQUENCE [LARGE SCALE GENOMIC DNA]</scope>
    <source>
        <strain evidence="1 2">DSM 45362</strain>
    </source>
</reference>